<feature type="domain" description="Glycosyl transferase family 25" evidence="1">
    <location>
        <begin position="11"/>
        <end position="101"/>
    </location>
</feature>
<dbReference type="RefSeq" id="WP_379716104.1">
    <property type="nucleotide sequence ID" value="NZ_JBHTBS010000016.1"/>
</dbReference>
<organism evidence="2 3">
    <name type="scientific">Haloferula chungangensis</name>
    <dbReference type="NCBI Taxonomy" id="1048331"/>
    <lineage>
        <taxon>Bacteria</taxon>
        <taxon>Pseudomonadati</taxon>
        <taxon>Verrucomicrobiota</taxon>
        <taxon>Verrucomicrobiia</taxon>
        <taxon>Verrucomicrobiales</taxon>
        <taxon>Verrucomicrobiaceae</taxon>
        <taxon>Haloferula</taxon>
    </lineage>
</organism>
<reference evidence="3" key="1">
    <citation type="journal article" date="2019" name="Int. J. Syst. Evol. Microbiol.">
        <title>The Global Catalogue of Microorganisms (GCM) 10K type strain sequencing project: providing services to taxonomists for standard genome sequencing and annotation.</title>
        <authorList>
            <consortium name="The Broad Institute Genomics Platform"/>
            <consortium name="The Broad Institute Genome Sequencing Center for Infectious Disease"/>
            <person name="Wu L."/>
            <person name="Ma J."/>
        </authorList>
    </citation>
    <scope>NUCLEOTIDE SEQUENCE [LARGE SCALE GENOMIC DNA]</scope>
    <source>
        <strain evidence="3">CGMCC 4.1467</strain>
    </source>
</reference>
<protein>
    <submittedName>
        <fullName evidence="2">Glycosyltransferase family 25 protein</fullName>
    </submittedName>
</protein>
<evidence type="ECO:0000313" key="2">
    <source>
        <dbReference type="EMBL" id="MFC7339387.1"/>
    </source>
</evidence>
<dbReference type="EMBL" id="JBHTBS010000016">
    <property type="protein sequence ID" value="MFC7339387.1"/>
    <property type="molecule type" value="Genomic_DNA"/>
</dbReference>
<dbReference type="Pfam" id="PF01755">
    <property type="entry name" value="Glyco_transf_25"/>
    <property type="match status" value="1"/>
</dbReference>
<accession>A0ABW2LAF6</accession>
<evidence type="ECO:0000313" key="3">
    <source>
        <dbReference type="Proteomes" id="UP001596472"/>
    </source>
</evidence>
<evidence type="ECO:0000259" key="1">
    <source>
        <dbReference type="Pfam" id="PF01755"/>
    </source>
</evidence>
<comment type="caution">
    <text evidence="2">The sequence shown here is derived from an EMBL/GenBank/DDBJ whole genome shotgun (WGS) entry which is preliminary data.</text>
</comment>
<dbReference type="InterPro" id="IPR002654">
    <property type="entry name" value="Glyco_trans_25"/>
</dbReference>
<name>A0ABW2LAF6_9BACT</name>
<proteinExistence type="predicted"/>
<dbReference type="Proteomes" id="UP001596472">
    <property type="component" value="Unassembled WGS sequence"/>
</dbReference>
<sequence length="515" mass="58204">MKFSETFPLRYYMNLGRRQDRRCEAEFQFESVELMVERFAAIDARWVKHSRGYRTKGKYACSLTKRLIIRHALLSGAESVFIFEDDIVLHPNFHQLLEQIDLPDDWGMLFLGGQHAIPPIGVSKGLVRCKHTVDNHAFGVRRPYFRQLLSALHPGPLEQTRERLSSDRQIAQLQANIPTYAAFPNLAWQSVGLSNLLDRKYSNYDIDGDQLAGARCLTGVAAEMFGGTRYSGLGNIILSHEPPENGAPRWNFQEPVHHHSDTPPPIKVAILLVSESPPAFPAAWNSWISDARDECSIYVASGETNNRELGPELNGVQIPTPGNCIGDLRIRLNLLKAALIDPNNTHFVFLPGDSVPIKPFSSLSRLLRLDPRSRILRTSLAKKRDSNPRFFVSLNGNPWIPPRCWQFHPAALLLDREAAKTLAEDDFTELFVEVERPEECYIGTVLAMKGFPFDSQTNNKEICWSLKTNFDRLTGKPHEIDGTLAAQMYVSPSFFAAGLSPDHKIEKLNLHRNEK</sequence>
<gene>
    <name evidence="2" type="ORF">ACFQY0_19500</name>
</gene>
<keyword evidence="3" id="KW-1185">Reference proteome</keyword>